<proteinExistence type="predicted"/>
<evidence type="ECO:0000313" key="1">
    <source>
        <dbReference type="EMBL" id="QLL57235.1"/>
    </source>
</evidence>
<dbReference type="RefSeq" id="WP_180906098.1">
    <property type="nucleotide sequence ID" value="NZ_CP040908.1"/>
</dbReference>
<dbReference type="AlphaFoldDB" id="A0A7H9DQF5"/>
<sequence length="517" mass="60006">MAGGKITRIVKGTNSIECEKWEVYTNDFSAYANNGSYFTADGGTNFGTPKDPPPPNKYFVKGWWTDKEDKPIKEAKILNVVRFHVQTQNIEKPEGKNIMIALYEHDYSIPIPLTFGLANYSTDDHIRIMRGNNEITTMQLDKEGKGYIEISLDWGLNNLFNEETLYFNEEGGDLELYFKCGYDDQENVHLPNSFGDYLKVKRSEQNLFIKPFSVENQYNFPEIFNHLGEFILFAIDKDDISFKKFAAVKIKTTTFFNSIEGVNLFKKQVFTEGIDFSTRAHNFKNFTVNEVEHFYKTTKPIKMVYIEETLKTIKLDQSYKGIISYNSINKVLKYGRNANLVYGSYQLLTEMKEMIPVISENGEFNKPSLSSFVGMIPISAPLAFGFAVLEWISMDIVKEFDDMYEELKIIKLENAKRSGLTQVRNLLHFGRETDYKDYEFIKDVPQITIDKLLKGEIKNIIDLEKIRINDDYAIYEKKIQGQEINETKYSLIIRKQRDELINDDIFIIESIIIQPEK</sequence>
<dbReference type="KEGG" id="efal:FH779_03640"/>
<keyword evidence="2" id="KW-1185">Reference proteome</keyword>
<protein>
    <submittedName>
        <fullName evidence="1">Uncharacterized protein</fullName>
    </submittedName>
</protein>
<dbReference type="GeneID" id="78400531"/>
<organism evidence="1 2">
    <name type="scientific">Empedobacter falsenii</name>
    <dbReference type="NCBI Taxonomy" id="343874"/>
    <lineage>
        <taxon>Bacteria</taxon>
        <taxon>Pseudomonadati</taxon>
        <taxon>Bacteroidota</taxon>
        <taxon>Flavobacteriia</taxon>
        <taxon>Flavobacteriales</taxon>
        <taxon>Weeksellaceae</taxon>
        <taxon>Empedobacter</taxon>
    </lineage>
</organism>
<dbReference type="Proteomes" id="UP000510643">
    <property type="component" value="Chromosome"/>
</dbReference>
<name>A0A7H9DQF5_9FLAO</name>
<accession>A0A7H9DQF5</accession>
<gene>
    <name evidence="1" type="ORF">FH779_03640</name>
</gene>
<reference evidence="1 2" key="1">
    <citation type="submission" date="2019-06" db="EMBL/GenBank/DDBJ databases">
        <title>Emergence of pandrug resistant Empedobacter falsenii in China.</title>
        <authorList>
            <person name="Dong N."/>
            <person name="Chen S."/>
            <person name="Zhang R."/>
        </authorList>
    </citation>
    <scope>NUCLEOTIDE SEQUENCE [LARGE SCALE GENOMIC DNA]</scope>
    <source>
        <strain evidence="1 2">1681-1</strain>
    </source>
</reference>
<evidence type="ECO:0000313" key="2">
    <source>
        <dbReference type="Proteomes" id="UP000510643"/>
    </source>
</evidence>
<dbReference type="EMBL" id="CP040908">
    <property type="protein sequence ID" value="QLL57235.1"/>
    <property type="molecule type" value="Genomic_DNA"/>
</dbReference>